<organism evidence="1 2">
    <name type="scientific">Pocillopora meandrina</name>
    <dbReference type="NCBI Taxonomy" id="46732"/>
    <lineage>
        <taxon>Eukaryota</taxon>
        <taxon>Metazoa</taxon>
        <taxon>Cnidaria</taxon>
        <taxon>Anthozoa</taxon>
        <taxon>Hexacorallia</taxon>
        <taxon>Scleractinia</taxon>
        <taxon>Astrocoeniina</taxon>
        <taxon>Pocilloporidae</taxon>
        <taxon>Pocillopora</taxon>
    </lineage>
</organism>
<protein>
    <submittedName>
        <fullName evidence="1">Uncharacterized protein</fullName>
    </submittedName>
</protein>
<accession>A0AAU9VRG1</accession>
<dbReference type="Proteomes" id="UP001159428">
    <property type="component" value="Unassembled WGS sequence"/>
</dbReference>
<dbReference type="AlphaFoldDB" id="A0AAU9VRG1"/>
<evidence type="ECO:0000313" key="2">
    <source>
        <dbReference type="Proteomes" id="UP001159428"/>
    </source>
</evidence>
<name>A0AAU9VRG1_9CNID</name>
<proteinExistence type="predicted"/>
<dbReference type="EMBL" id="CALNXJ010000003">
    <property type="protein sequence ID" value="CAH3036033.1"/>
    <property type="molecule type" value="Genomic_DNA"/>
</dbReference>
<feature type="non-terminal residue" evidence="1">
    <location>
        <position position="68"/>
    </location>
</feature>
<sequence>MHGYMGILARVFSLKPVDIPGFHFWRKLEHYGKSIVMGHGFALEDFICIEKKLTEANELPRSYYKCLL</sequence>
<reference evidence="1 2" key="1">
    <citation type="submission" date="2022-05" db="EMBL/GenBank/DDBJ databases">
        <authorList>
            <consortium name="Genoscope - CEA"/>
            <person name="William W."/>
        </authorList>
    </citation>
    <scope>NUCLEOTIDE SEQUENCE [LARGE SCALE GENOMIC DNA]</scope>
</reference>
<comment type="caution">
    <text evidence="1">The sequence shown here is derived from an EMBL/GenBank/DDBJ whole genome shotgun (WGS) entry which is preliminary data.</text>
</comment>
<evidence type="ECO:0000313" key="1">
    <source>
        <dbReference type="EMBL" id="CAH3036033.1"/>
    </source>
</evidence>
<gene>
    <name evidence="1" type="ORF">PMEA_00016612</name>
</gene>
<keyword evidence="2" id="KW-1185">Reference proteome</keyword>